<sequence length="343" mass="38194">MTFEKVAEFFSDQPADHWDVNHALVHRGKLWLWNRKYVNQHCYNWGHHVSFDGGLYSVFDFASKTWDGPNQFPSVCRAQNMEEILFTLKDSIYLLLYTHFGGVHFGKVFEWDQEARQFKEHSIVESDDGSSIYSAEGDSSKHHLILVDGEDGDSKYFVTFVDHTIRVHELQIDSNQKRCAVRKVAEVPDDVNFRKVQPCQAAYSTGKVNILGGVVGCGFRIESGFLIRVNMEDGDSEAVEVLDQEDLANPNRPPFGFSGASVTAIVGSSWLHITGACPQGMCSSTFCGDIWALENLDQEKPEWRKLDLEVPENGQNAVVAVDAAAPAIFAASPSAGVLRADLA</sequence>
<proteinExistence type="predicted"/>
<gene>
    <name evidence="1" type="ORF">L596_015604</name>
</gene>
<accession>A0A4U5NG40</accession>
<evidence type="ECO:0000313" key="1">
    <source>
        <dbReference type="EMBL" id="TKR81784.1"/>
    </source>
</evidence>
<dbReference type="Proteomes" id="UP000298663">
    <property type="component" value="Unassembled WGS sequence"/>
</dbReference>
<organism evidence="1 2">
    <name type="scientific">Steinernema carpocapsae</name>
    <name type="common">Entomopathogenic nematode</name>
    <dbReference type="NCBI Taxonomy" id="34508"/>
    <lineage>
        <taxon>Eukaryota</taxon>
        <taxon>Metazoa</taxon>
        <taxon>Ecdysozoa</taxon>
        <taxon>Nematoda</taxon>
        <taxon>Chromadorea</taxon>
        <taxon>Rhabditida</taxon>
        <taxon>Tylenchina</taxon>
        <taxon>Panagrolaimomorpha</taxon>
        <taxon>Strongyloidoidea</taxon>
        <taxon>Steinernematidae</taxon>
        <taxon>Steinernema</taxon>
    </lineage>
</organism>
<comment type="caution">
    <text evidence="1">The sequence shown here is derived from an EMBL/GenBank/DDBJ whole genome shotgun (WGS) entry which is preliminary data.</text>
</comment>
<protein>
    <submittedName>
        <fullName evidence="1">Uncharacterized protein</fullName>
    </submittedName>
</protein>
<reference evidence="1 2" key="1">
    <citation type="journal article" date="2015" name="Genome Biol.">
        <title>Comparative genomics of Steinernema reveals deeply conserved gene regulatory networks.</title>
        <authorList>
            <person name="Dillman A.R."/>
            <person name="Macchietto M."/>
            <person name="Porter C.F."/>
            <person name="Rogers A."/>
            <person name="Williams B."/>
            <person name="Antoshechkin I."/>
            <person name="Lee M.M."/>
            <person name="Goodwin Z."/>
            <person name="Lu X."/>
            <person name="Lewis E.E."/>
            <person name="Goodrich-Blair H."/>
            <person name="Stock S.P."/>
            <person name="Adams B.J."/>
            <person name="Sternberg P.W."/>
            <person name="Mortazavi A."/>
        </authorList>
    </citation>
    <scope>NUCLEOTIDE SEQUENCE [LARGE SCALE GENOMIC DNA]</scope>
    <source>
        <strain evidence="1 2">ALL</strain>
    </source>
</reference>
<keyword evidence="2" id="KW-1185">Reference proteome</keyword>
<dbReference type="EMBL" id="AZBU02000004">
    <property type="protein sequence ID" value="TKR81784.1"/>
    <property type="molecule type" value="Genomic_DNA"/>
</dbReference>
<dbReference type="OrthoDB" id="5867838at2759"/>
<name>A0A4U5NG40_STECR</name>
<evidence type="ECO:0000313" key="2">
    <source>
        <dbReference type="Proteomes" id="UP000298663"/>
    </source>
</evidence>
<dbReference type="AlphaFoldDB" id="A0A4U5NG40"/>
<reference evidence="1 2" key="2">
    <citation type="journal article" date="2019" name="G3 (Bethesda)">
        <title>Hybrid Assembly of the Genome of the Entomopathogenic Nematode Steinernema carpocapsae Identifies the X-Chromosome.</title>
        <authorList>
            <person name="Serra L."/>
            <person name="Macchietto M."/>
            <person name="Macias-Munoz A."/>
            <person name="McGill C.J."/>
            <person name="Rodriguez I.M."/>
            <person name="Rodriguez B."/>
            <person name="Murad R."/>
            <person name="Mortazavi A."/>
        </authorList>
    </citation>
    <scope>NUCLEOTIDE SEQUENCE [LARGE SCALE GENOMIC DNA]</scope>
    <source>
        <strain evidence="1 2">ALL</strain>
    </source>
</reference>